<dbReference type="STRING" id="1064592.G0VEH5"/>
<feature type="compositionally biased region" description="Low complexity" evidence="3">
    <location>
        <begin position="334"/>
        <end position="363"/>
    </location>
</feature>
<dbReference type="GO" id="GO:0005975">
    <property type="term" value="P:carbohydrate metabolic process"/>
    <property type="evidence" value="ECO:0007669"/>
    <property type="project" value="InterPro"/>
</dbReference>
<feature type="chain" id="PRO_5003410973" description="GH16 domain-containing protein" evidence="4">
    <location>
        <begin position="20"/>
        <end position="388"/>
    </location>
</feature>
<dbReference type="PROSITE" id="PS51762">
    <property type="entry name" value="GH16_2"/>
    <property type="match status" value="1"/>
</dbReference>
<dbReference type="OrthoDB" id="4781at2759"/>
<keyword evidence="1" id="KW-0378">Hydrolase</keyword>
<evidence type="ECO:0000256" key="2">
    <source>
        <dbReference type="ARBA" id="ARBA00023295"/>
    </source>
</evidence>
<dbReference type="PANTHER" id="PTHR31062">
    <property type="entry name" value="XYLOGLUCAN ENDOTRANSGLUCOSYLASE/HYDROLASE PROTEIN 8-RELATED"/>
    <property type="match status" value="1"/>
</dbReference>
<dbReference type="InParanoid" id="G0VEH5"/>
<dbReference type="Gene3D" id="2.60.120.200">
    <property type="match status" value="1"/>
</dbReference>
<evidence type="ECO:0000256" key="3">
    <source>
        <dbReference type="SAM" id="MobiDB-lite"/>
    </source>
</evidence>
<dbReference type="KEGG" id="ncs:NCAS_0D03850"/>
<feature type="signal peptide" evidence="4">
    <location>
        <begin position="1"/>
        <end position="19"/>
    </location>
</feature>
<evidence type="ECO:0000256" key="1">
    <source>
        <dbReference type="ARBA" id="ARBA00022801"/>
    </source>
</evidence>
<protein>
    <recommendedName>
        <fullName evidence="5">GH16 domain-containing protein</fullName>
    </recommendedName>
</protein>
<dbReference type="GeneID" id="96903572"/>
<dbReference type="GO" id="GO:0031505">
    <property type="term" value="P:fungal-type cell wall organization"/>
    <property type="evidence" value="ECO:0007669"/>
    <property type="project" value="UniProtKB-ARBA"/>
</dbReference>
<dbReference type="EMBL" id="HE576755">
    <property type="protein sequence ID" value="CCC69966.1"/>
    <property type="molecule type" value="Genomic_DNA"/>
</dbReference>
<feature type="region of interest" description="Disordered" evidence="3">
    <location>
        <begin position="305"/>
        <end position="363"/>
    </location>
</feature>
<dbReference type="InterPro" id="IPR000757">
    <property type="entry name" value="Beta-glucanase-like"/>
</dbReference>
<reference evidence="6 7" key="1">
    <citation type="journal article" date="2011" name="Proc. Natl. Acad. Sci. U.S.A.">
        <title>Evolutionary erosion of yeast sex chromosomes by mating-type switching accidents.</title>
        <authorList>
            <person name="Gordon J.L."/>
            <person name="Armisen D."/>
            <person name="Proux-Wera E."/>
            <person name="Oheigeartaigh S.S."/>
            <person name="Byrne K.P."/>
            <person name="Wolfe K.H."/>
        </authorList>
    </citation>
    <scope>NUCLEOTIDE SEQUENCE [LARGE SCALE GENOMIC DNA]</scope>
    <source>
        <strain evidence="7">ATCC 76901 / BCRC 22586 / CBS 4309 / NBRC 1992 / NRRL Y-12630</strain>
    </source>
</reference>
<gene>
    <name evidence="6" type="primary">NCAS0D03850</name>
    <name evidence="6" type="ordered locus">NCAS_0D03850</name>
</gene>
<sequence length="388" mass="41123">MKATTIFSALLTSASLVLAQENKALASTIDENFHVENSLWNFDDASDSNTTMCGSDGLTLTIAERGDGTNLLSNFYILYGRIEAIMKAGNAKSISSEISFLASGTRRDGTEADLFTLGWDDGEGDEFETFSTSGGSGNSTDQWETHDVKSPQTEYHNYTIDWTKDKLTFYVDGRVLRVVPSTDSAEFPNFPVRIAITHSDDGNPDYGTEYTDKHGGETDYSKGPFIMNIKNLIVADYSTGSNYSYVSGNEGTLPQANGGEIFGRYDQAQRDLAALHQNTSLSSSDSVSSASSTLSSVTTSANTSTISQSLSTHSTELGSGNGATGKTTAHTNATSISRKSTSITSVGSSSSSKISSSSPSSSASGAGSATGLSNWLVTFIFVHLFALL</sequence>
<dbReference type="InterPro" id="IPR044791">
    <property type="entry name" value="Beta-glucanase/XTH"/>
</dbReference>
<dbReference type="AlphaFoldDB" id="G0VEH5"/>
<name>G0VEH5_NAUCA</name>
<evidence type="ECO:0000256" key="4">
    <source>
        <dbReference type="SAM" id="SignalP"/>
    </source>
</evidence>
<evidence type="ECO:0000313" key="7">
    <source>
        <dbReference type="Proteomes" id="UP000001640"/>
    </source>
</evidence>
<evidence type="ECO:0000313" key="6">
    <source>
        <dbReference type="EMBL" id="CCC69966.1"/>
    </source>
</evidence>
<dbReference type="GO" id="GO:0004553">
    <property type="term" value="F:hydrolase activity, hydrolyzing O-glycosyl compounds"/>
    <property type="evidence" value="ECO:0007669"/>
    <property type="project" value="InterPro"/>
</dbReference>
<dbReference type="SUPFAM" id="SSF49899">
    <property type="entry name" value="Concanavalin A-like lectins/glucanases"/>
    <property type="match status" value="1"/>
</dbReference>
<dbReference type="OMA" id="EPANAQN"/>
<reference key="2">
    <citation type="submission" date="2011-08" db="EMBL/GenBank/DDBJ databases">
        <title>Genome sequence of Naumovozyma castellii.</title>
        <authorList>
            <person name="Gordon J.L."/>
            <person name="Armisen D."/>
            <person name="Proux-Wera E."/>
            <person name="OhEigeartaigh S.S."/>
            <person name="Byrne K.P."/>
            <person name="Wolfe K.H."/>
        </authorList>
    </citation>
    <scope>NUCLEOTIDE SEQUENCE</scope>
    <source>
        <strain>Type strain:CBS 4309</strain>
    </source>
</reference>
<dbReference type="eggNOG" id="ENOG502QQ71">
    <property type="taxonomic scope" value="Eukaryota"/>
</dbReference>
<dbReference type="RefSeq" id="XP_003676327.1">
    <property type="nucleotide sequence ID" value="XM_003676279.1"/>
</dbReference>
<feature type="compositionally biased region" description="Polar residues" evidence="3">
    <location>
        <begin position="306"/>
        <end position="333"/>
    </location>
</feature>
<dbReference type="InterPro" id="IPR013320">
    <property type="entry name" value="ConA-like_dom_sf"/>
</dbReference>
<keyword evidence="2" id="KW-0326">Glycosidase</keyword>
<dbReference type="Proteomes" id="UP000001640">
    <property type="component" value="Chromosome 4"/>
</dbReference>
<evidence type="ECO:0000259" key="5">
    <source>
        <dbReference type="PROSITE" id="PS51762"/>
    </source>
</evidence>
<dbReference type="Pfam" id="PF00722">
    <property type="entry name" value="Glyco_hydro_16"/>
    <property type="match status" value="1"/>
</dbReference>
<feature type="domain" description="GH16" evidence="5">
    <location>
        <begin position="5"/>
        <end position="229"/>
    </location>
</feature>
<dbReference type="HOGENOM" id="CLU_027506_2_2_1"/>
<organism evidence="6 7">
    <name type="scientific">Naumovozyma castellii</name>
    <name type="common">Yeast</name>
    <name type="synonym">Saccharomyces castellii</name>
    <dbReference type="NCBI Taxonomy" id="27288"/>
    <lineage>
        <taxon>Eukaryota</taxon>
        <taxon>Fungi</taxon>
        <taxon>Dikarya</taxon>
        <taxon>Ascomycota</taxon>
        <taxon>Saccharomycotina</taxon>
        <taxon>Saccharomycetes</taxon>
        <taxon>Saccharomycetales</taxon>
        <taxon>Saccharomycetaceae</taxon>
        <taxon>Naumovozyma</taxon>
    </lineage>
</organism>
<proteinExistence type="predicted"/>
<keyword evidence="7" id="KW-1185">Reference proteome</keyword>
<accession>G0VEH5</accession>
<keyword evidence="4" id="KW-0732">Signal</keyword>